<evidence type="ECO:0000313" key="3">
    <source>
        <dbReference type="Proteomes" id="UP001432146"/>
    </source>
</evidence>
<feature type="compositionally biased region" description="Basic and acidic residues" evidence="1">
    <location>
        <begin position="71"/>
        <end position="85"/>
    </location>
</feature>
<reference evidence="2 3" key="1">
    <citation type="submission" date="2024-05" db="EMBL/GenBank/DDBJ databases">
        <title>The nuclear and mitochondrial genome assemblies of Tetragonisca angustula (Apidae: Meliponini), a tiny yet remarkable pollinator in the Neotropics.</title>
        <authorList>
            <person name="Ferrari R."/>
            <person name="Ricardo P.C."/>
            <person name="Dias F.C."/>
            <person name="Araujo N.S."/>
            <person name="Soares D.O."/>
            <person name="Zhou Q.-S."/>
            <person name="Zhu C.-D."/>
            <person name="Coutinho L."/>
            <person name="Airas M.C."/>
            <person name="Batista T.M."/>
        </authorList>
    </citation>
    <scope>NUCLEOTIDE SEQUENCE [LARGE SCALE GENOMIC DNA]</scope>
    <source>
        <strain evidence="2">ASF017062</strain>
        <tissue evidence="2">Abdomen</tissue>
    </source>
</reference>
<feature type="compositionally biased region" description="Basic and acidic residues" evidence="1">
    <location>
        <begin position="55"/>
        <end position="64"/>
    </location>
</feature>
<protein>
    <submittedName>
        <fullName evidence="2">Uncharacterized protein</fullName>
    </submittedName>
</protein>
<evidence type="ECO:0000313" key="2">
    <source>
        <dbReference type="EMBL" id="KAK9307843.1"/>
    </source>
</evidence>
<proteinExistence type="predicted"/>
<organism evidence="2 3">
    <name type="scientific">Tetragonisca angustula</name>
    <dbReference type="NCBI Taxonomy" id="166442"/>
    <lineage>
        <taxon>Eukaryota</taxon>
        <taxon>Metazoa</taxon>
        <taxon>Ecdysozoa</taxon>
        <taxon>Arthropoda</taxon>
        <taxon>Hexapoda</taxon>
        <taxon>Insecta</taxon>
        <taxon>Pterygota</taxon>
        <taxon>Neoptera</taxon>
        <taxon>Endopterygota</taxon>
        <taxon>Hymenoptera</taxon>
        <taxon>Apocrita</taxon>
        <taxon>Aculeata</taxon>
        <taxon>Apoidea</taxon>
        <taxon>Anthophila</taxon>
        <taxon>Apidae</taxon>
        <taxon>Tetragonisca</taxon>
    </lineage>
</organism>
<evidence type="ECO:0000256" key="1">
    <source>
        <dbReference type="SAM" id="MobiDB-lite"/>
    </source>
</evidence>
<name>A0AAW1AG57_9HYME</name>
<comment type="caution">
    <text evidence="2">The sequence shown here is derived from an EMBL/GenBank/DDBJ whole genome shotgun (WGS) entry which is preliminary data.</text>
</comment>
<dbReference type="AlphaFoldDB" id="A0AAW1AG57"/>
<feature type="region of interest" description="Disordered" evidence="1">
    <location>
        <begin position="45"/>
        <end position="98"/>
    </location>
</feature>
<keyword evidence="3" id="KW-1185">Reference proteome</keyword>
<dbReference type="EMBL" id="JAWNGG020000025">
    <property type="protein sequence ID" value="KAK9307843.1"/>
    <property type="molecule type" value="Genomic_DNA"/>
</dbReference>
<dbReference type="Proteomes" id="UP001432146">
    <property type="component" value="Unassembled WGS sequence"/>
</dbReference>
<gene>
    <name evidence="2" type="ORF">QLX08_001920</name>
</gene>
<feature type="compositionally biased region" description="Basic and acidic residues" evidence="1">
    <location>
        <begin position="1"/>
        <end position="28"/>
    </location>
</feature>
<accession>A0AAW1AG57</accession>
<sequence>MKNDRERGGEEGEGGKKEREAGDTRDVARAPLKVVTRLDAALPPDQYCVGGAEASRTRTRDVRGVEGGGRGGERGGRTGRMERIRGHGGGKTRVGGVSRGIEGDLLGEEGLIDSGGCLVGAVVEEPTLSWRRAPPPAKRYLQLLPRGV</sequence>
<feature type="region of interest" description="Disordered" evidence="1">
    <location>
        <begin position="1"/>
        <end position="29"/>
    </location>
</feature>